<reference evidence="1 2" key="1">
    <citation type="journal article" date="2018" name="Sci. Rep.">
        <title>Genomic signatures of local adaptation to the degree of environmental predictability in rotifers.</title>
        <authorList>
            <person name="Franch-Gras L."/>
            <person name="Hahn C."/>
            <person name="Garcia-Roger E.M."/>
            <person name="Carmona M.J."/>
            <person name="Serra M."/>
            <person name="Gomez A."/>
        </authorList>
    </citation>
    <scope>NUCLEOTIDE SEQUENCE [LARGE SCALE GENOMIC DNA]</scope>
    <source>
        <strain evidence="1">HYR1</strain>
    </source>
</reference>
<keyword evidence="2" id="KW-1185">Reference proteome</keyword>
<evidence type="ECO:0000313" key="2">
    <source>
        <dbReference type="Proteomes" id="UP000276133"/>
    </source>
</evidence>
<proteinExistence type="predicted"/>
<protein>
    <submittedName>
        <fullName evidence="1">Uncharacterized protein</fullName>
    </submittedName>
</protein>
<dbReference type="Proteomes" id="UP000276133">
    <property type="component" value="Unassembled WGS sequence"/>
</dbReference>
<comment type="caution">
    <text evidence="1">The sequence shown here is derived from an EMBL/GenBank/DDBJ whole genome shotgun (WGS) entry which is preliminary data.</text>
</comment>
<sequence length="92" mass="11224">MNVVVRRIVSYEGCRTVWRHPLEHLDKNISILAWPKVFNVQINRIYGKRRIPVIVCSILRRLDKHIWQIERENIFFPKQLLDMTCQWKNKII</sequence>
<accession>A0A3M7SSE0</accession>
<organism evidence="1 2">
    <name type="scientific">Brachionus plicatilis</name>
    <name type="common">Marine rotifer</name>
    <name type="synonym">Brachionus muelleri</name>
    <dbReference type="NCBI Taxonomy" id="10195"/>
    <lineage>
        <taxon>Eukaryota</taxon>
        <taxon>Metazoa</taxon>
        <taxon>Spiralia</taxon>
        <taxon>Gnathifera</taxon>
        <taxon>Rotifera</taxon>
        <taxon>Eurotatoria</taxon>
        <taxon>Monogononta</taxon>
        <taxon>Pseudotrocha</taxon>
        <taxon>Ploima</taxon>
        <taxon>Brachionidae</taxon>
        <taxon>Brachionus</taxon>
    </lineage>
</organism>
<evidence type="ECO:0000313" key="1">
    <source>
        <dbReference type="EMBL" id="RNA38625.1"/>
    </source>
</evidence>
<gene>
    <name evidence="1" type="ORF">BpHYR1_012069</name>
</gene>
<name>A0A3M7SSE0_BRAPC</name>
<dbReference type="AlphaFoldDB" id="A0A3M7SSE0"/>
<dbReference type="EMBL" id="REGN01000846">
    <property type="protein sequence ID" value="RNA38625.1"/>
    <property type="molecule type" value="Genomic_DNA"/>
</dbReference>